<accession>A0AAV4N079</accession>
<name>A0AAV4N079_CAEEX</name>
<evidence type="ECO:0000313" key="2">
    <source>
        <dbReference type="Proteomes" id="UP001054945"/>
    </source>
</evidence>
<sequence length="104" mass="12307">MTNTKIHISYDEKRWSRHGLKHHYPLKPHPKKPGSFNIPKQIKLIILIRICQRIFYYLLVRDDPRLWRGEKHPPVSDVRHLIKLADESGIRLPISRGVKVNSTL</sequence>
<dbReference type="EMBL" id="BPLR01002777">
    <property type="protein sequence ID" value="GIX77640.1"/>
    <property type="molecule type" value="Genomic_DNA"/>
</dbReference>
<evidence type="ECO:0000313" key="1">
    <source>
        <dbReference type="EMBL" id="GIX77640.1"/>
    </source>
</evidence>
<organism evidence="1 2">
    <name type="scientific">Caerostris extrusa</name>
    <name type="common">Bark spider</name>
    <name type="synonym">Caerostris bankana</name>
    <dbReference type="NCBI Taxonomy" id="172846"/>
    <lineage>
        <taxon>Eukaryota</taxon>
        <taxon>Metazoa</taxon>
        <taxon>Ecdysozoa</taxon>
        <taxon>Arthropoda</taxon>
        <taxon>Chelicerata</taxon>
        <taxon>Arachnida</taxon>
        <taxon>Araneae</taxon>
        <taxon>Araneomorphae</taxon>
        <taxon>Entelegynae</taxon>
        <taxon>Araneoidea</taxon>
        <taxon>Araneidae</taxon>
        <taxon>Caerostris</taxon>
    </lineage>
</organism>
<dbReference type="Proteomes" id="UP001054945">
    <property type="component" value="Unassembled WGS sequence"/>
</dbReference>
<proteinExistence type="predicted"/>
<keyword evidence="2" id="KW-1185">Reference proteome</keyword>
<comment type="caution">
    <text evidence="1">The sequence shown here is derived from an EMBL/GenBank/DDBJ whole genome shotgun (WGS) entry which is preliminary data.</text>
</comment>
<dbReference type="AlphaFoldDB" id="A0AAV4N079"/>
<gene>
    <name evidence="1" type="ORF">CEXT_461491</name>
</gene>
<reference evidence="1 2" key="1">
    <citation type="submission" date="2021-06" db="EMBL/GenBank/DDBJ databases">
        <title>Caerostris extrusa draft genome.</title>
        <authorList>
            <person name="Kono N."/>
            <person name="Arakawa K."/>
        </authorList>
    </citation>
    <scope>NUCLEOTIDE SEQUENCE [LARGE SCALE GENOMIC DNA]</scope>
</reference>
<protein>
    <submittedName>
        <fullName evidence="1">Uncharacterized protein</fullName>
    </submittedName>
</protein>